<proteinExistence type="predicted"/>
<sequence length="111" mass="12928">MENKGKWSLFASATDMNPFNGTIHNNNFDGNQNYRNSLIVTSPQFHVSDNEFEQFDLDNKHTYKEVSYNFVYNIDIINTTCFHAIPVMKPLRTLQISAKNSENLKKESLEY</sequence>
<keyword evidence="2" id="KW-1185">Reference proteome</keyword>
<evidence type="ECO:0000313" key="1">
    <source>
        <dbReference type="EMBL" id="VDP13389.1"/>
    </source>
</evidence>
<name>A0A183I0N5_9BILA</name>
<dbReference type="EMBL" id="UZAJ01040131">
    <property type="protein sequence ID" value="VDP13389.1"/>
    <property type="molecule type" value="Genomic_DNA"/>
</dbReference>
<gene>
    <name evidence="1" type="ORF">OFLC_LOCUS13297</name>
</gene>
<protein>
    <submittedName>
        <fullName evidence="3">PITH domain-containing protein</fullName>
    </submittedName>
</protein>
<dbReference type="WBParaSite" id="OFLC_0001329801-mRNA-1">
    <property type="protein sequence ID" value="OFLC_0001329801-mRNA-1"/>
    <property type="gene ID" value="OFLC_0001329801"/>
</dbReference>
<reference evidence="3" key="1">
    <citation type="submission" date="2016-06" db="UniProtKB">
        <authorList>
            <consortium name="WormBaseParasite"/>
        </authorList>
    </citation>
    <scope>IDENTIFICATION</scope>
</reference>
<evidence type="ECO:0000313" key="3">
    <source>
        <dbReference type="WBParaSite" id="OFLC_0001329801-mRNA-1"/>
    </source>
</evidence>
<dbReference type="STRING" id="387005.A0A183I0N5"/>
<accession>A0A183I0N5</accession>
<organism evidence="3">
    <name type="scientific">Onchocerca flexuosa</name>
    <dbReference type="NCBI Taxonomy" id="387005"/>
    <lineage>
        <taxon>Eukaryota</taxon>
        <taxon>Metazoa</taxon>
        <taxon>Ecdysozoa</taxon>
        <taxon>Nematoda</taxon>
        <taxon>Chromadorea</taxon>
        <taxon>Rhabditida</taxon>
        <taxon>Spirurina</taxon>
        <taxon>Spiruromorpha</taxon>
        <taxon>Filarioidea</taxon>
        <taxon>Onchocercidae</taxon>
        <taxon>Onchocerca</taxon>
    </lineage>
</organism>
<dbReference type="Proteomes" id="UP000267606">
    <property type="component" value="Unassembled WGS sequence"/>
</dbReference>
<evidence type="ECO:0000313" key="2">
    <source>
        <dbReference type="Proteomes" id="UP000267606"/>
    </source>
</evidence>
<dbReference type="AlphaFoldDB" id="A0A183I0N5"/>
<reference evidence="1 2" key="2">
    <citation type="submission" date="2018-11" db="EMBL/GenBank/DDBJ databases">
        <authorList>
            <consortium name="Pathogen Informatics"/>
        </authorList>
    </citation>
    <scope>NUCLEOTIDE SEQUENCE [LARGE SCALE GENOMIC DNA]</scope>
</reference>